<keyword evidence="3" id="KW-0677">Repeat</keyword>
<feature type="transmembrane region" description="Helical" evidence="4">
    <location>
        <begin position="1269"/>
        <end position="1293"/>
    </location>
</feature>
<feature type="transmembrane region" description="Helical" evidence="4">
    <location>
        <begin position="1313"/>
        <end position="1337"/>
    </location>
</feature>
<sequence length="1928" mass="209360">MKECTCWQRTRDRCWRPGESATEGGALVLTVDEYGYDPSVSGTGDVSWYEYATQAGASAILLIEKEGAMLYNRYDPHTVWAIPVLQLMFEDGRAIIEEIERAEEVTVELVTSPINSAHLDVLAKLVELCVYDGASACYYNGWFQLEPRTYALGLLNPDPCTDVSGGTWPGVDCDEDGNLSHLQMKALQLSPNRLPDEIGALSTLRTLYLFDCAFEALPAAVGALVNLRLLRIERAGMQGALPAALSAVTALRSLRLGHNGFSGDVPAAVLALPELRDLDLTNNQLTGSLTWNEENPSLETLNLQFNLLSGALPTSMRAFPKLKALYLAGNSLSGQLPSLWPATLEVLDVSQNAFSSYGEVCGSGWSELQQLYFLNLASNELPWPLPEGAKQLPNLQSLYLGGNRMQLQFSDFYTLFARSVPGLKTVDLSRNLVWGELAHYAQELLPQFQSLTYLDLSDNLLGLNRSAAAAAVEDPGWSNAVEGSSCVTGETYETCSDEATATDASSSKSQECLRKHAMPGALPPNIRSVDFSGNYFGDEIPETWGDYALLEGVDATGQRPNGGRALQWCYGVSCDAAPQLPSFVTATTTRVKDASLSFSCPTLVIHEDPKRTIQLDPAYYQHTYCSCETGYYVDPALTPEPPHCTPFPDHVYLSASESAITDGSSSGRVRQGIDTQWHLSAPAASRAITIRFAQLSQLNDSVIQVYEGSGISGYRVASFSEVVGVGDATSLSTSDFTVNVLQAEPGQPLEATVHFMSADVLGPHFSAQWQALSECPSQYQYDSTHGVCQPQCEKGQFGGLSGDGKRYTCIACQENTYSDAPGFQRSCTACPSSSTTFRLAGSISLLNCSCLPGSVGDFTMASQGGRCTICGQGFLCPGGTRVQVNAGFFKIRDSYSEYSCPIDGACLGSQGSELTFSEESTDSQCKEGTEGMLCAQCSDGFFQSLDDCIECGEAGESAASVVAALLFVAALVLALVLAPPGQFSVPLKIVASFLQVVYIYVQYVQLDWPRDFIDAVRWSGISHLALLDMTPLKCLMADTSEHDFFLDLALSCAALPALLGVMGAVYGAGLALITLQEGAAHGGESKVTSSLETDTKALQLGRKRHELSTRCANATLWLLCMGYPGVASKLFAFFRCKQVGSTSYLIEDYSIDCDGSEYQDRELLATVMLVLVVFVFPFVIFAMLLLNHTTARELSRQVRDEGMEIDFDVLRAVTDGQLGSRRRMGGTLMGRLRVWLMRHNMSHSFLSITGPYTEQCFYWEVAEMLRKMVILAITSFLADTATGTDMLCIGMFQTMCLVEHFLLQPFTSAAHQWAQAAALIGEVLLIQIAVAIAAGIFDGVSGAGTLLVVVTIMTLVAMLTASMTHLLSDELGGYIKASVEEARLRLGLGTRVHEAELAKSDDKHLWQDPLDPPALLKIKESRTRSSLVCRDDAKEWEAATAELDASRVSDATILKLIKSLETARLNDDNIVMELSLRKLAKLTADRDGVQIRRRVADAGGEGAGVMKLVASLEATWWTLNKPRGAWKDTAPWALKTLMHLARSSDLRDDLRESGLLHRLAMMLRISQPGDFFLLNVMQCMINSASGNKASVAELQKLRVLPDLARLLHELAAARACGALYSFTTLAFATVLTADLAYVDKEELVALEVPPPSPPKPASPHACFSKRMGLDTSLTTLGSCRSSLRLRALVYGLNPAHGEGCNVDSATSLARLCSTNVRLCSFLCDYGAAPAMLELLAKASSPKVVHVTLSTLAACLRRDAEFRDLIRQSRGIPMFLKLLDAEDDRAILDAALRCLSNSAILSLANQRVIREEGGVKAVIKIVARSYSMPVVKNGLAALVHLMQDVENRDILRDDDCAGLRLLVQQIKGEAVHSDRDYAIVAMQVALLDNPQNLIEVRKLPGVEQEFVAQAQSYTSTLFVEQAHGFSYLT</sequence>
<feature type="transmembrane region" description="Helical" evidence="4">
    <location>
        <begin position="1163"/>
        <end position="1186"/>
    </location>
</feature>
<evidence type="ECO:0000259" key="5">
    <source>
        <dbReference type="Pfam" id="PF23598"/>
    </source>
</evidence>
<name>A0AAE0FQK5_9CHLO</name>
<feature type="transmembrane region" description="Helical" evidence="4">
    <location>
        <begin position="985"/>
        <end position="1003"/>
    </location>
</feature>
<evidence type="ECO:0000256" key="1">
    <source>
        <dbReference type="ARBA" id="ARBA00004196"/>
    </source>
</evidence>
<evidence type="ECO:0000313" key="7">
    <source>
        <dbReference type="Proteomes" id="UP001190700"/>
    </source>
</evidence>
<feature type="transmembrane region" description="Helical" evidence="4">
    <location>
        <begin position="1344"/>
        <end position="1367"/>
    </location>
</feature>
<dbReference type="EMBL" id="LGRX02014825">
    <property type="protein sequence ID" value="KAK3264055.1"/>
    <property type="molecule type" value="Genomic_DNA"/>
</dbReference>
<dbReference type="PANTHER" id="PTHR48059:SF30">
    <property type="entry name" value="OS06G0587000 PROTEIN"/>
    <property type="match status" value="1"/>
</dbReference>
<keyword evidence="4" id="KW-1133">Transmembrane helix</keyword>
<keyword evidence="7" id="KW-1185">Reference proteome</keyword>
<organism evidence="6 7">
    <name type="scientific">Cymbomonas tetramitiformis</name>
    <dbReference type="NCBI Taxonomy" id="36881"/>
    <lineage>
        <taxon>Eukaryota</taxon>
        <taxon>Viridiplantae</taxon>
        <taxon>Chlorophyta</taxon>
        <taxon>Pyramimonadophyceae</taxon>
        <taxon>Pyramimonadales</taxon>
        <taxon>Pyramimonadaceae</taxon>
        <taxon>Cymbomonas</taxon>
    </lineage>
</organism>
<evidence type="ECO:0000256" key="3">
    <source>
        <dbReference type="ARBA" id="ARBA00022737"/>
    </source>
</evidence>
<dbReference type="SMART" id="SM01411">
    <property type="entry name" value="Ephrin_rec_like"/>
    <property type="match status" value="2"/>
</dbReference>
<evidence type="ECO:0000313" key="6">
    <source>
        <dbReference type="EMBL" id="KAK3264055.1"/>
    </source>
</evidence>
<feature type="domain" description="Disease resistance R13L4/SHOC-2-like LRR" evidence="5">
    <location>
        <begin position="177"/>
        <end position="409"/>
    </location>
</feature>
<dbReference type="InterPro" id="IPR055414">
    <property type="entry name" value="LRR_R13L4/SHOC2-like"/>
</dbReference>
<dbReference type="Gene3D" id="2.10.50.10">
    <property type="entry name" value="Tumor Necrosis Factor Receptor, subunit A, domain 2"/>
    <property type="match status" value="1"/>
</dbReference>
<dbReference type="InterPro" id="IPR032675">
    <property type="entry name" value="LRR_dom_sf"/>
</dbReference>
<dbReference type="PANTHER" id="PTHR48059">
    <property type="entry name" value="POLYGALACTURONASE INHIBITOR 1"/>
    <property type="match status" value="1"/>
</dbReference>
<keyword evidence="4" id="KW-0812">Transmembrane</keyword>
<dbReference type="SUPFAM" id="SSF52058">
    <property type="entry name" value="L domain-like"/>
    <property type="match status" value="1"/>
</dbReference>
<dbReference type="InterPro" id="IPR051848">
    <property type="entry name" value="PGIP"/>
</dbReference>
<dbReference type="Pfam" id="PF23598">
    <property type="entry name" value="LRR_14"/>
    <property type="match status" value="1"/>
</dbReference>
<keyword evidence="4" id="KW-0472">Membrane</keyword>
<evidence type="ECO:0000256" key="2">
    <source>
        <dbReference type="ARBA" id="ARBA00004430"/>
    </source>
</evidence>
<dbReference type="Proteomes" id="UP001190700">
    <property type="component" value="Unassembled WGS sequence"/>
</dbReference>
<dbReference type="InterPro" id="IPR011989">
    <property type="entry name" value="ARM-like"/>
</dbReference>
<dbReference type="SUPFAM" id="SSF48371">
    <property type="entry name" value="ARM repeat"/>
    <property type="match status" value="1"/>
</dbReference>
<comment type="caution">
    <text evidence="6">The sequence shown here is derived from an EMBL/GenBank/DDBJ whole genome shotgun (WGS) entry which is preliminary data.</text>
</comment>
<dbReference type="Gene3D" id="1.25.10.10">
    <property type="entry name" value="Leucine-rich Repeat Variant"/>
    <property type="match status" value="2"/>
</dbReference>
<evidence type="ECO:0000256" key="4">
    <source>
        <dbReference type="SAM" id="Phobius"/>
    </source>
</evidence>
<accession>A0AAE0FQK5</accession>
<feature type="transmembrane region" description="Helical" evidence="4">
    <location>
        <begin position="958"/>
        <end position="978"/>
    </location>
</feature>
<comment type="subcellular location">
    <subcellularLocation>
        <location evidence="1">Cell envelope</location>
    </subcellularLocation>
    <subcellularLocation>
        <location evidence="2">Cytoplasm</location>
        <location evidence="2">Cytoskeleton</location>
        <location evidence="2">Cilium axoneme</location>
    </subcellularLocation>
</comment>
<dbReference type="Gene3D" id="3.80.10.10">
    <property type="entry name" value="Ribonuclease Inhibitor"/>
    <property type="match status" value="3"/>
</dbReference>
<proteinExistence type="predicted"/>
<protein>
    <recommendedName>
        <fullName evidence="5">Disease resistance R13L4/SHOC-2-like LRR domain-containing protein</fullName>
    </recommendedName>
</protein>
<dbReference type="GO" id="GO:0005930">
    <property type="term" value="C:axoneme"/>
    <property type="evidence" value="ECO:0007669"/>
    <property type="project" value="UniProtKB-SubCell"/>
</dbReference>
<reference evidence="6 7" key="1">
    <citation type="journal article" date="2015" name="Genome Biol. Evol.">
        <title>Comparative Genomics of a Bacterivorous Green Alga Reveals Evolutionary Causalities and Consequences of Phago-Mixotrophic Mode of Nutrition.</title>
        <authorList>
            <person name="Burns J.A."/>
            <person name="Paasch A."/>
            <person name="Narechania A."/>
            <person name="Kim E."/>
        </authorList>
    </citation>
    <scope>NUCLEOTIDE SEQUENCE [LARGE SCALE GENOMIC DNA]</scope>
    <source>
        <strain evidence="6 7">PLY_AMNH</strain>
    </source>
</reference>
<feature type="transmembrane region" description="Helical" evidence="4">
    <location>
        <begin position="1044"/>
        <end position="1066"/>
    </location>
</feature>
<dbReference type="InterPro" id="IPR016024">
    <property type="entry name" value="ARM-type_fold"/>
</dbReference>
<gene>
    <name evidence="6" type="ORF">CYMTET_27185</name>
</gene>